<feature type="transmembrane region" description="Helical" evidence="1">
    <location>
        <begin position="120"/>
        <end position="143"/>
    </location>
</feature>
<evidence type="ECO:0000313" key="2">
    <source>
        <dbReference type="EMBL" id="MCZ8513551.1"/>
    </source>
</evidence>
<proteinExistence type="predicted"/>
<feature type="transmembrane region" description="Helical" evidence="1">
    <location>
        <begin position="171"/>
        <end position="191"/>
    </location>
</feature>
<keyword evidence="1" id="KW-1133">Transmembrane helix</keyword>
<dbReference type="EMBL" id="JAQAGZ010000008">
    <property type="protein sequence ID" value="MCZ8513551.1"/>
    <property type="molecule type" value="Genomic_DNA"/>
</dbReference>
<dbReference type="RefSeq" id="WP_269882070.1">
    <property type="nucleotide sequence ID" value="NZ_JAQAGZ010000008.1"/>
</dbReference>
<comment type="caution">
    <text evidence="2">The sequence shown here is derived from an EMBL/GenBank/DDBJ whole genome shotgun (WGS) entry which is preliminary data.</text>
</comment>
<gene>
    <name evidence="2" type="ORF">O9H85_14130</name>
</gene>
<keyword evidence="1" id="KW-0812">Transmembrane</keyword>
<keyword evidence="1" id="KW-0472">Membrane</keyword>
<organism evidence="2 3">
    <name type="scientific">Paenibacillus gyeongsangnamensis</name>
    <dbReference type="NCBI Taxonomy" id="3388067"/>
    <lineage>
        <taxon>Bacteria</taxon>
        <taxon>Bacillati</taxon>
        <taxon>Bacillota</taxon>
        <taxon>Bacilli</taxon>
        <taxon>Bacillales</taxon>
        <taxon>Paenibacillaceae</taxon>
        <taxon>Paenibacillus</taxon>
    </lineage>
</organism>
<keyword evidence="3" id="KW-1185">Reference proteome</keyword>
<evidence type="ECO:0008006" key="4">
    <source>
        <dbReference type="Google" id="ProtNLM"/>
    </source>
</evidence>
<feature type="transmembrane region" description="Helical" evidence="1">
    <location>
        <begin position="63"/>
        <end position="82"/>
    </location>
</feature>
<evidence type="ECO:0000256" key="1">
    <source>
        <dbReference type="SAM" id="Phobius"/>
    </source>
</evidence>
<sequence length="224" mass="25436">MIHFILYVSLSALETNMTFLLMLSLFRYKADPKMPLLTLFSVLLACMSYYLRAHANAYAVDTPLQLALTYAFVKYAFALPWFYAGVMMLSGTTLYMLVQSGMTITFHQLGWYVLEDSVRATGFNIYCIQVLSALIGYAIVLLMRRANLGFTFIPSHGRTPVDINEGHNRRLLYSMTVTTIVFVVSICAFPLRSQVLLYMALPLLLLAYAYFVTVSMEKETSEEL</sequence>
<protein>
    <recommendedName>
        <fullName evidence="4">Histidine kinase</fullName>
    </recommendedName>
</protein>
<dbReference type="Proteomes" id="UP001527882">
    <property type="component" value="Unassembled WGS sequence"/>
</dbReference>
<feature type="transmembrane region" description="Helical" evidence="1">
    <location>
        <begin position="197"/>
        <end position="216"/>
    </location>
</feature>
<accession>A0ABT4Q9J6</accession>
<feature type="transmembrane region" description="Helical" evidence="1">
    <location>
        <begin position="6"/>
        <end position="26"/>
    </location>
</feature>
<feature type="transmembrane region" description="Helical" evidence="1">
    <location>
        <begin position="33"/>
        <end position="51"/>
    </location>
</feature>
<reference evidence="2 3" key="1">
    <citation type="submission" date="2022-12" db="EMBL/GenBank/DDBJ databases">
        <title>Draft genome sequence of Paenibacillus sp. dW9.</title>
        <authorList>
            <person name="Choi E.-W."/>
            <person name="Kim D.-U."/>
        </authorList>
    </citation>
    <scope>NUCLEOTIDE SEQUENCE [LARGE SCALE GENOMIC DNA]</scope>
    <source>
        <strain evidence="3">dW9</strain>
    </source>
</reference>
<name>A0ABT4Q9J6_9BACL</name>
<evidence type="ECO:0000313" key="3">
    <source>
        <dbReference type="Proteomes" id="UP001527882"/>
    </source>
</evidence>